<dbReference type="InterPro" id="IPR033947">
    <property type="entry name" value="ETF_alpha_N"/>
</dbReference>
<reference evidence="3" key="1">
    <citation type="submission" date="2020-10" db="EMBL/GenBank/DDBJ databases">
        <authorList>
            <person name="Muller C M."/>
        </authorList>
    </citation>
    <scope>NUCLEOTIDE SEQUENCE</scope>
    <source>
        <strain evidence="3">THUN-12</strain>
    </source>
</reference>
<sequence length="330" mass="34827">MALRIGSSTLCLTRERLRSLASLASSNTRLISCRSVSALAVLELKDGKLIQSSLSAVSAAHKLGSSITGFIAGGNISESAKEAAKIRGLPENFAPLLVSNIRKGGYTHIFAGHTTFGKSLMPRVAALLDVAQISDITAVDNENTFVRPVYAGNAIATIESSDKIKVITTRATAFPPAEYEAEGSQVLIENGVDPNSDSPIKWVSENLAKLDRPNLATASKVVSGGRGLKSKEEFDRVILPLADAFGAAVGASRAAVDSGYADNSLQVGQTGQVVAPQLYFCVGISGAIQHLAGIKMLMRLFFKSLTLASSETYSIQCPNSPRSSGNKFHR</sequence>
<dbReference type="Pfam" id="PF01012">
    <property type="entry name" value="ETF"/>
    <property type="match status" value="1"/>
</dbReference>
<feature type="domain" description="Electron transfer flavoprotein alpha/beta-subunit N-terminal" evidence="2">
    <location>
        <begin position="38"/>
        <end position="212"/>
    </location>
</feature>
<dbReference type="InterPro" id="IPR014731">
    <property type="entry name" value="ETF_asu_C"/>
</dbReference>
<evidence type="ECO:0000313" key="4">
    <source>
        <dbReference type="Proteomes" id="UP000683417"/>
    </source>
</evidence>
<dbReference type="PANTHER" id="PTHR43153">
    <property type="entry name" value="ELECTRON TRANSFER FLAVOPROTEIN ALPHA"/>
    <property type="match status" value="1"/>
</dbReference>
<dbReference type="GO" id="GO:0005739">
    <property type="term" value="C:mitochondrion"/>
    <property type="evidence" value="ECO:0007669"/>
    <property type="project" value="TreeGrafter"/>
</dbReference>
<evidence type="ECO:0000256" key="1">
    <source>
        <dbReference type="ARBA" id="ARBA00011355"/>
    </source>
</evidence>
<comment type="caution">
    <text evidence="3">The sequence shown here is derived from an EMBL/GenBank/DDBJ whole genome shotgun (WGS) entry which is preliminary data.</text>
</comment>
<dbReference type="GO" id="GO:0033539">
    <property type="term" value="P:fatty acid beta-oxidation using acyl-CoA dehydrogenase"/>
    <property type="evidence" value="ECO:0007669"/>
    <property type="project" value="TreeGrafter"/>
</dbReference>
<comment type="subunit">
    <text evidence="1">Heterodimer of an alpha and a beta subunit.</text>
</comment>
<dbReference type="SMART" id="SM00893">
    <property type="entry name" value="ETF"/>
    <property type="match status" value="1"/>
</dbReference>
<gene>
    <name evidence="3" type="ORF">BGTH12_LOCUS1546</name>
</gene>
<dbReference type="GO" id="GO:0009055">
    <property type="term" value="F:electron transfer activity"/>
    <property type="evidence" value="ECO:0007669"/>
    <property type="project" value="InterPro"/>
</dbReference>
<proteinExistence type="predicted"/>
<dbReference type="InterPro" id="IPR001308">
    <property type="entry name" value="ETF_a/FixB"/>
</dbReference>
<dbReference type="PANTHER" id="PTHR43153:SF1">
    <property type="entry name" value="ELECTRON TRANSFER FLAVOPROTEIN SUBUNIT ALPHA, MITOCHONDRIAL"/>
    <property type="match status" value="1"/>
</dbReference>
<dbReference type="InterPro" id="IPR014730">
    <property type="entry name" value="ETF_a/b_N"/>
</dbReference>
<dbReference type="Proteomes" id="UP000683417">
    <property type="component" value="Unassembled WGS sequence"/>
</dbReference>
<organism evidence="3 4">
    <name type="scientific">Blumeria graminis f. sp. triticale</name>
    <dbReference type="NCBI Taxonomy" id="1689686"/>
    <lineage>
        <taxon>Eukaryota</taxon>
        <taxon>Fungi</taxon>
        <taxon>Dikarya</taxon>
        <taxon>Ascomycota</taxon>
        <taxon>Pezizomycotina</taxon>
        <taxon>Leotiomycetes</taxon>
        <taxon>Erysiphales</taxon>
        <taxon>Erysiphaceae</taxon>
        <taxon>Blumeria</taxon>
    </lineage>
</organism>
<name>A0A9W4CX50_BLUGR</name>
<evidence type="ECO:0000259" key="2">
    <source>
        <dbReference type="SMART" id="SM00893"/>
    </source>
</evidence>
<protein>
    <submittedName>
        <fullName evidence="3">BgTH12-04291</fullName>
    </submittedName>
</protein>
<dbReference type="EMBL" id="CAJHIT010000002">
    <property type="protein sequence ID" value="CAD6500188.1"/>
    <property type="molecule type" value="Genomic_DNA"/>
</dbReference>
<dbReference type="AlphaFoldDB" id="A0A9W4CX50"/>
<dbReference type="Pfam" id="PF00766">
    <property type="entry name" value="ETF_alpha"/>
    <property type="match status" value="1"/>
</dbReference>
<evidence type="ECO:0000313" key="3">
    <source>
        <dbReference type="EMBL" id="CAD6500188.1"/>
    </source>
</evidence>
<dbReference type="CDD" id="cd01715">
    <property type="entry name" value="ETF_alpha"/>
    <property type="match status" value="1"/>
</dbReference>
<dbReference type="GO" id="GO:0050660">
    <property type="term" value="F:flavin adenine dinucleotide binding"/>
    <property type="evidence" value="ECO:0007669"/>
    <property type="project" value="InterPro"/>
</dbReference>
<accession>A0A9W4CX50</accession>